<dbReference type="EMBL" id="LK996017">
    <property type="protein sequence ID" value="CDX00616.1"/>
    <property type="molecule type" value="Genomic_DNA"/>
</dbReference>
<feature type="transmembrane region" description="Helical" evidence="1">
    <location>
        <begin position="84"/>
        <end position="108"/>
    </location>
</feature>
<dbReference type="AlphaFoldDB" id="A0A098AYC8"/>
<evidence type="ECO:0000313" key="2">
    <source>
        <dbReference type="EMBL" id="CDX00616.1"/>
    </source>
</evidence>
<dbReference type="PATRIC" id="fig|49338.4.peg.782"/>
<gene>
    <name evidence="2" type="ORF">DPCES_0729</name>
</gene>
<protein>
    <submittedName>
        <fullName evidence="2">SpoVA protein</fullName>
    </submittedName>
</protein>
<keyword evidence="1" id="KW-0812">Transmembrane</keyword>
<sequence length="123" mass="12911">MYIAAFLLGGILSALFQIFMIFTKLDPPRILILGLGLGALLTPYGMMTALSEWGGAGLLVMVMGAGNAITGATLELMNGNQEPIVLILGLLVILTLMGIAAGSLRLAVIKSRRKQDFADGMTS</sequence>
<feature type="transmembrane region" description="Helical" evidence="1">
    <location>
        <begin position="53"/>
        <end position="72"/>
    </location>
</feature>
<reference evidence="2" key="1">
    <citation type="submission" date="2014-07" db="EMBL/GenBank/DDBJ databases">
        <authorList>
            <person name="Hornung V.Bastian."/>
        </authorList>
    </citation>
    <scope>NUCLEOTIDE SEQUENCE</scope>
    <source>
        <strain evidence="2">PCE-S</strain>
    </source>
</reference>
<dbReference type="InterPro" id="IPR005562">
    <property type="entry name" value="SpoVA"/>
</dbReference>
<organism evidence="2">
    <name type="scientific">Desulfitobacterium hafniense</name>
    <name type="common">Desulfitobacterium frappieri</name>
    <dbReference type="NCBI Taxonomy" id="49338"/>
    <lineage>
        <taxon>Bacteria</taxon>
        <taxon>Bacillati</taxon>
        <taxon>Bacillota</taxon>
        <taxon>Clostridia</taxon>
        <taxon>Eubacteriales</taxon>
        <taxon>Desulfitobacteriaceae</taxon>
        <taxon>Desulfitobacterium</taxon>
    </lineage>
</organism>
<name>A0A098AYC8_DESHA</name>
<feature type="transmembrane region" description="Helical" evidence="1">
    <location>
        <begin position="30"/>
        <end position="46"/>
    </location>
</feature>
<proteinExistence type="predicted"/>
<dbReference type="Pfam" id="PF03862">
    <property type="entry name" value="SpoVAC_SpoVAEB"/>
    <property type="match status" value="1"/>
</dbReference>
<dbReference type="RefSeq" id="WP_015942859.1">
    <property type="nucleotide sequence ID" value="NZ_JAYFNZ010000025.1"/>
</dbReference>
<keyword evidence="1" id="KW-0472">Membrane</keyword>
<accession>A0A098AYC8</accession>
<evidence type="ECO:0000256" key="1">
    <source>
        <dbReference type="SAM" id="Phobius"/>
    </source>
</evidence>
<keyword evidence="1" id="KW-1133">Transmembrane helix</keyword>